<gene>
    <name evidence="2" type="ORF">JKP88DRAFT_272907</name>
</gene>
<evidence type="ECO:0008006" key="4">
    <source>
        <dbReference type="Google" id="ProtNLM"/>
    </source>
</evidence>
<dbReference type="AlphaFoldDB" id="A0A835YWW5"/>
<dbReference type="EMBL" id="JAFCMP010000223">
    <property type="protein sequence ID" value="KAG5182946.1"/>
    <property type="molecule type" value="Genomic_DNA"/>
</dbReference>
<dbReference type="SUPFAM" id="SSF82199">
    <property type="entry name" value="SET domain"/>
    <property type="match status" value="1"/>
</dbReference>
<dbReference type="OrthoDB" id="5945798at2759"/>
<accession>A0A835YWW5</accession>
<comment type="caution">
    <text evidence="2">The sequence shown here is derived from an EMBL/GenBank/DDBJ whole genome shotgun (WGS) entry which is preliminary data.</text>
</comment>
<evidence type="ECO:0000313" key="2">
    <source>
        <dbReference type="EMBL" id="KAG5182946.1"/>
    </source>
</evidence>
<reference evidence="2" key="1">
    <citation type="submission" date="2021-02" db="EMBL/GenBank/DDBJ databases">
        <title>First Annotated Genome of the Yellow-green Alga Tribonema minus.</title>
        <authorList>
            <person name="Mahan K.M."/>
        </authorList>
    </citation>
    <scope>NUCLEOTIDE SEQUENCE</scope>
    <source>
        <strain evidence="2">UTEX B ZZ1240</strain>
    </source>
</reference>
<keyword evidence="3" id="KW-1185">Reference proteome</keyword>
<feature type="region of interest" description="Disordered" evidence="1">
    <location>
        <begin position="141"/>
        <end position="164"/>
    </location>
</feature>
<feature type="compositionally biased region" description="Acidic residues" evidence="1">
    <location>
        <begin position="147"/>
        <end position="161"/>
    </location>
</feature>
<dbReference type="InterPro" id="IPR046341">
    <property type="entry name" value="SET_dom_sf"/>
</dbReference>
<sequence length="257" mass="27705">MEDILERADDLFEVRQSPISGLGVFAKTDISPGELLIYTAKVCPTSLADHNVYALNGYYADEDGAPVPSSEYFFDGTPATARGGILVIVEPVPCGAELLTFYGSLLQRDYHVNIESNGSNAEYCAKVDDAYDHLDRWLQDAAGSSDSSDDEEGEWSSDDGDSVGMYGEVTRTNMLGLTDAPVLDMDDSTLTGFAGMVAKEDLYDAATKKNTLDELIASVPMDVRKIGRWVAANATHDPVQIQAFLDTMVAALMAFGA</sequence>
<name>A0A835YWW5_9STRA</name>
<protein>
    <recommendedName>
        <fullName evidence="4">SET domain-containing protein</fullName>
    </recommendedName>
</protein>
<organism evidence="2 3">
    <name type="scientific">Tribonema minus</name>
    <dbReference type="NCBI Taxonomy" id="303371"/>
    <lineage>
        <taxon>Eukaryota</taxon>
        <taxon>Sar</taxon>
        <taxon>Stramenopiles</taxon>
        <taxon>Ochrophyta</taxon>
        <taxon>PX clade</taxon>
        <taxon>Xanthophyceae</taxon>
        <taxon>Tribonematales</taxon>
        <taxon>Tribonemataceae</taxon>
        <taxon>Tribonema</taxon>
    </lineage>
</organism>
<evidence type="ECO:0000256" key="1">
    <source>
        <dbReference type="SAM" id="MobiDB-lite"/>
    </source>
</evidence>
<dbReference type="Proteomes" id="UP000664859">
    <property type="component" value="Unassembled WGS sequence"/>
</dbReference>
<evidence type="ECO:0000313" key="3">
    <source>
        <dbReference type="Proteomes" id="UP000664859"/>
    </source>
</evidence>
<proteinExistence type="predicted"/>